<evidence type="ECO:0000313" key="2">
    <source>
        <dbReference type="Proteomes" id="UP000018348"/>
    </source>
</evidence>
<comment type="caution">
    <text evidence="1">The sequence shown here is derived from an EMBL/GenBank/DDBJ whole genome shotgun (WGS) entry which is preliminary data.</text>
</comment>
<proteinExistence type="predicted"/>
<dbReference type="Proteomes" id="UP000018348">
    <property type="component" value="Unassembled WGS sequence"/>
</dbReference>
<evidence type="ECO:0000313" key="1">
    <source>
        <dbReference type="EMBL" id="CCQ51383.1"/>
    </source>
</evidence>
<reference evidence="1 2" key="1">
    <citation type="submission" date="2013-01" db="EMBL/GenBank/DDBJ databases">
        <authorList>
            <person name="Bench S."/>
        </authorList>
    </citation>
    <scope>NUCLEOTIDE SEQUENCE [LARGE SCALE GENOMIC DNA]</scope>
    <source>
        <strain evidence="1 2">WH 8502</strain>
    </source>
</reference>
<name>T2IED6_CROWT</name>
<protein>
    <submittedName>
        <fullName evidence="1">Uncharacterized protein</fullName>
    </submittedName>
</protein>
<organism evidence="1 2">
    <name type="scientific">Crocosphaera watsonii WH 8502</name>
    <dbReference type="NCBI Taxonomy" id="423474"/>
    <lineage>
        <taxon>Bacteria</taxon>
        <taxon>Bacillati</taxon>
        <taxon>Cyanobacteriota</taxon>
        <taxon>Cyanophyceae</taxon>
        <taxon>Oscillatoriophycideae</taxon>
        <taxon>Chroococcales</taxon>
        <taxon>Aphanothecaceae</taxon>
        <taxon>Crocosphaera</taxon>
    </lineage>
</organism>
<accession>T2IED6</accession>
<gene>
    <name evidence="1" type="ORF">CWATWH8502_4264</name>
</gene>
<dbReference type="AlphaFoldDB" id="T2IED6"/>
<dbReference type="EMBL" id="CAQK01000462">
    <property type="protein sequence ID" value="CCQ51383.1"/>
    <property type="molecule type" value="Genomic_DNA"/>
</dbReference>
<sequence>MIDCLKIVTVLDNKLEYLSLLLVAGFDIECLLNSATN</sequence>
<reference evidence="1 2" key="2">
    <citation type="submission" date="2013-09" db="EMBL/GenBank/DDBJ databases">
        <title>Whole genome comparison of six Crocosphaera watsonii strains with differing phenotypes.</title>
        <authorList>
            <person name="Bench S.R."/>
            <person name="Heller P."/>
            <person name="Frank I."/>
            <person name="Arciniega M."/>
            <person name="Shilova I.N."/>
            <person name="Zehr J.P."/>
        </authorList>
    </citation>
    <scope>NUCLEOTIDE SEQUENCE [LARGE SCALE GENOMIC DNA]</scope>
    <source>
        <strain evidence="1 2">WH 8502</strain>
    </source>
</reference>